<evidence type="ECO:0000256" key="8">
    <source>
        <dbReference type="SAM" id="MobiDB-lite"/>
    </source>
</evidence>
<evidence type="ECO:0000313" key="10">
    <source>
        <dbReference type="EMBL" id="BAS00315.1"/>
    </source>
</evidence>
<dbReference type="GO" id="GO:0051537">
    <property type="term" value="F:2 iron, 2 sulfur cluster binding"/>
    <property type="evidence" value="ECO:0007669"/>
    <property type="project" value="UniProtKB-KW"/>
</dbReference>
<dbReference type="InterPro" id="IPR015358">
    <property type="entry name" value="Tscrpt_reg_MerR_DNA-bd"/>
</dbReference>
<dbReference type="InterPro" id="IPR047057">
    <property type="entry name" value="MerR_fam"/>
</dbReference>
<keyword evidence="3" id="KW-0408">Iron</keyword>
<dbReference type="PRINTS" id="PR00040">
    <property type="entry name" value="HTHMERR"/>
</dbReference>
<dbReference type="GO" id="GO:0006979">
    <property type="term" value="P:response to oxidative stress"/>
    <property type="evidence" value="ECO:0007669"/>
    <property type="project" value="InterPro"/>
</dbReference>
<name>A0A182D4H1_BLAVI</name>
<protein>
    <submittedName>
        <fullName evidence="10">Redox-sensitive transcriptional activator SoxR</fullName>
    </submittedName>
</protein>
<dbReference type="NCBIfam" id="TIGR01950">
    <property type="entry name" value="SoxR"/>
    <property type="match status" value="1"/>
</dbReference>
<dbReference type="GO" id="GO:0003700">
    <property type="term" value="F:DNA-binding transcription factor activity"/>
    <property type="evidence" value="ECO:0007669"/>
    <property type="project" value="InterPro"/>
</dbReference>
<dbReference type="RefSeq" id="WP_055037499.1">
    <property type="nucleotide sequence ID" value="NZ_AP014854.2"/>
</dbReference>
<dbReference type="KEGG" id="bvr:BVIR_2013"/>
<evidence type="ECO:0000256" key="2">
    <source>
        <dbReference type="ARBA" id="ARBA00022723"/>
    </source>
</evidence>
<gene>
    <name evidence="10" type="ORF">BV133_2721</name>
</gene>
<feature type="domain" description="HTH merR-type" evidence="9">
    <location>
        <begin position="9"/>
        <end position="77"/>
    </location>
</feature>
<dbReference type="CDD" id="cd01110">
    <property type="entry name" value="HTH_SoxR"/>
    <property type="match status" value="1"/>
</dbReference>
<dbReference type="Pfam" id="PF00376">
    <property type="entry name" value="MerR"/>
    <property type="match status" value="1"/>
</dbReference>
<feature type="region of interest" description="Disordered" evidence="8">
    <location>
        <begin position="134"/>
        <end position="153"/>
    </location>
</feature>
<dbReference type="PROSITE" id="PS00552">
    <property type="entry name" value="HTH_MERR_1"/>
    <property type="match status" value="1"/>
</dbReference>
<dbReference type="InterPro" id="IPR010211">
    <property type="entry name" value="Redox-sen_tscrpt-act_SoxR"/>
</dbReference>
<organism evidence="10">
    <name type="scientific">Blastochloris viridis</name>
    <name type="common">Rhodopseudomonas viridis</name>
    <dbReference type="NCBI Taxonomy" id="1079"/>
    <lineage>
        <taxon>Bacteria</taxon>
        <taxon>Pseudomonadati</taxon>
        <taxon>Pseudomonadota</taxon>
        <taxon>Alphaproteobacteria</taxon>
        <taxon>Hyphomicrobiales</taxon>
        <taxon>Blastochloridaceae</taxon>
        <taxon>Blastochloris</taxon>
    </lineage>
</organism>
<dbReference type="GO" id="GO:0003677">
    <property type="term" value="F:DNA binding"/>
    <property type="evidence" value="ECO:0007669"/>
    <property type="project" value="UniProtKB-KW"/>
</dbReference>
<dbReference type="SUPFAM" id="SSF46955">
    <property type="entry name" value="Putative DNA-binding domain"/>
    <property type="match status" value="1"/>
</dbReference>
<sequence length="153" mass="17128">MSDNSLKTALTVGEVAKRSGVAVSTVHFYEARGLIVGWRTDGNQRRYHRSVLRRIAIIRVALLAGVPLATIRDALVDLPHDRVPTKDDWVRFAKAWKEMLEQRIVSLTQLRDQITSCIGCGCLSLEECPLRNPGDELGRNGPGPRRLGARRWS</sequence>
<keyword evidence="6" id="KW-0238">DNA-binding</keyword>
<evidence type="ECO:0000256" key="6">
    <source>
        <dbReference type="ARBA" id="ARBA00023125"/>
    </source>
</evidence>
<evidence type="ECO:0000256" key="4">
    <source>
        <dbReference type="ARBA" id="ARBA00023014"/>
    </source>
</evidence>
<evidence type="ECO:0000256" key="7">
    <source>
        <dbReference type="ARBA" id="ARBA00023163"/>
    </source>
</evidence>
<dbReference type="InterPro" id="IPR000551">
    <property type="entry name" value="MerR-type_HTH_dom"/>
</dbReference>
<keyword evidence="2" id="KW-0479">Metal-binding</keyword>
<keyword evidence="1" id="KW-0001">2Fe-2S</keyword>
<keyword evidence="7" id="KW-0804">Transcription</keyword>
<keyword evidence="5" id="KW-0805">Transcription regulation</keyword>
<dbReference type="EMBL" id="AP014854">
    <property type="protein sequence ID" value="BAS00315.1"/>
    <property type="molecule type" value="Genomic_DNA"/>
</dbReference>
<dbReference type="SMART" id="SM00422">
    <property type="entry name" value="HTH_MERR"/>
    <property type="match status" value="1"/>
</dbReference>
<evidence type="ECO:0000259" key="9">
    <source>
        <dbReference type="PROSITE" id="PS50937"/>
    </source>
</evidence>
<dbReference type="InterPro" id="IPR009061">
    <property type="entry name" value="DNA-bd_dom_put_sf"/>
</dbReference>
<evidence type="ECO:0000256" key="3">
    <source>
        <dbReference type="ARBA" id="ARBA00023004"/>
    </source>
</evidence>
<proteinExistence type="predicted"/>
<accession>A0A182D4H1</accession>
<dbReference type="PROSITE" id="PS50937">
    <property type="entry name" value="HTH_MERR_2"/>
    <property type="match status" value="1"/>
</dbReference>
<dbReference type="Pfam" id="PF09278">
    <property type="entry name" value="MerR-DNA-bind"/>
    <property type="match status" value="1"/>
</dbReference>
<dbReference type="PANTHER" id="PTHR30204">
    <property type="entry name" value="REDOX-CYCLING DRUG-SENSING TRANSCRIPTIONAL ACTIVATOR SOXR"/>
    <property type="match status" value="1"/>
</dbReference>
<dbReference type="PANTHER" id="PTHR30204:SF0">
    <property type="entry name" value="REDOX-SENSITIVE TRANSCRIPTIONAL ACTIVATOR SOXR"/>
    <property type="match status" value="1"/>
</dbReference>
<dbReference type="OrthoDB" id="9802944at2"/>
<evidence type="ECO:0000256" key="1">
    <source>
        <dbReference type="ARBA" id="ARBA00022714"/>
    </source>
</evidence>
<evidence type="ECO:0000256" key="5">
    <source>
        <dbReference type="ARBA" id="ARBA00023015"/>
    </source>
</evidence>
<dbReference type="GO" id="GO:0046872">
    <property type="term" value="F:metal ion binding"/>
    <property type="evidence" value="ECO:0007669"/>
    <property type="project" value="UniProtKB-KW"/>
</dbReference>
<dbReference type="Gene3D" id="1.10.1660.10">
    <property type="match status" value="1"/>
</dbReference>
<keyword evidence="4" id="KW-0411">Iron-sulfur</keyword>
<dbReference type="PATRIC" id="fig|1079.6.peg.2088"/>
<dbReference type="AlphaFoldDB" id="A0A182D4H1"/>
<reference evidence="10" key="1">
    <citation type="journal article" date="2015" name="Genome Announc.">
        <title>Complete Genome Sequence of the Bacteriochlorophyll b-Producing Photosynthetic Bacterium Blastochloris viridis.</title>
        <authorList>
            <person name="Tsukatani Y."/>
            <person name="Hirose Y."/>
            <person name="Harada J."/>
            <person name="Misawa N."/>
            <person name="Mori K."/>
            <person name="Inoue K."/>
            <person name="Tamiaki H."/>
        </authorList>
    </citation>
    <scope>NUCLEOTIDE SEQUENCE [LARGE SCALE GENOMIC DNA]</scope>
    <source>
        <strain evidence="10">DSM 133</strain>
    </source>
</reference>